<evidence type="ECO:0000313" key="1">
    <source>
        <dbReference type="EMBL" id="GAH95503.1"/>
    </source>
</evidence>
<dbReference type="EMBL" id="BARV01001379">
    <property type="protein sequence ID" value="GAH95503.1"/>
    <property type="molecule type" value="Genomic_DNA"/>
</dbReference>
<name>X1LN13_9ZZZZ</name>
<proteinExistence type="predicted"/>
<protein>
    <submittedName>
        <fullName evidence="1">Uncharacterized protein</fullName>
    </submittedName>
</protein>
<dbReference type="AlphaFoldDB" id="X1LN13"/>
<organism evidence="1">
    <name type="scientific">marine sediment metagenome</name>
    <dbReference type="NCBI Taxonomy" id="412755"/>
    <lineage>
        <taxon>unclassified sequences</taxon>
        <taxon>metagenomes</taxon>
        <taxon>ecological metagenomes</taxon>
    </lineage>
</organism>
<feature type="non-terminal residue" evidence="1">
    <location>
        <position position="32"/>
    </location>
</feature>
<reference evidence="1" key="1">
    <citation type="journal article" date="2014" name="Front. Microbiol.">
        <title>High frequency of phylogenetically diverse reductive dehalogenase-homologous genes in deep subseafloor sedimentary metagenomes.</title>
        <authorList>
            <person name="Kawai M."/>
            <person name="Futagami T."/>
            <person name="Toyoda A."/>
            <person name="Takaki Y."/>
            <person name="Nishi S."/>
            <person name="Hori S."/>
            <person name="Arai W."/>
            <person name="Tsubouchi T."/>
            <person name="Morono Y."/>
            <person name="Uchiyama I."/>
            <person name="Ito T."/>
            <person name="Fujiyama A."/>
            <person name="Inagaki F."/>
            <person name="Takami H."/>
        </authorList>
    </citation>
    <scope>NUCLEOTIDE SEQUENCE</scope>
    <source>
        <strain evidence="1">Expedition CK06-06</strain>
    </source>
</reference>
<sequence length="32" mass="3417">MGIWLKLLASVLWPTSGSNSTVSKPDSAIQQT</sequence>
<gene>
    <name evidence="1" type="ORF">S06H3_04047</name>
</gene>
<comment type="caution">
    <text evidence="1">The sequence shown here is derived from an EMBL/GenBank/DDBJ whole genome shotgun (WGS) entry which is preliminary data.</text>
</comment>
<accession>X1LN13</accession>